<dbReference type="PROSITE" id="PS50110">
    <property type="entry name" value="RESPONSE_REGULATORY"/>
    <property type="match status" value="1"/>
</dbReference>
<protein>
    <recommendedName>
        <fullName evidence="10">LuxR family transcriptional regulator</fullName>
    </recommendedName>
</protein>
<dbReference type="GO" id="GO:0006355">
    <property type="term" value="P:regulation of DNA-templated transcription"/>
    <property type="evidence" value="ECO:0007669"/>
    <property type="project" value="InterPro"/>
</dbReference>
<feature type="modified residue" description="4-aspartylphosphate" evidence="5">
    <location>
        <position position="56"/>
    </location>
</feature>
<reference evidence="8 9" key="1">
    <citation type="submission" date="2014-04" db="EMBL/GenBank/DDBJ databases">
        <title>Characterization and application of a salt tolerant electro-active bacterium.</title>
        <authorList>
            <person name="Yang L."/>
            <person name="Wei S."/>
            <person name="Tay Q.X.M."/>
        </authorList>
    </citation>
    <scope>NUCLEOTIDE SEQUENCE [LARGE SCALE GENOMIC DNA]</scope>
    <source>
        <strain evidence="8 9">LY1</strain>
    </source>
</reference>
<evidence type="ECO:0000259" key="7">
    <source>
        <dbReference type="PROSITE" id="PS50110"/>
    </source>
</evidence>
<gene>
    <name evidence="8" type="ORF">EL17_20540</name>
</gene>
<comment type="caution">
    <text evidence="8">The sequence shown here is derived from an EMBL/GenBank/DDBJ whole genome shotgun (WGS) entry which is preliminary data.</text>
</comment>
<sequence length="206" mass="22889">MNNVSIVIIDDHPIVLQGFTHILLHEDNINLLETFTSASNGISYIATHQVDVVLLDINMPDMNGLEACDLISKKNPLCKVIAISNNNEHSIIHRMLHSGASGYVLKNASAEELVKCIWDAVSGNTALSQDVKEILRTTKISNLPKITRRETEILLLLAKGLTSVEIADKIYVSPLTIETHRRNLIQKFEVANCAALIHKAMELKYI</sequence>
<dbReference type="InterPro" id="IPR058245">
    <property type="entry name" value="NreC/VraR/RcsB-like_REC"/>
</dbReference>
<dbReference type="Pfam" id="PF00072">
    <property type="entry name" value="Response_reg"/>
    <property type="match status" value="1"/>
</dbReference>
<evidence type="ECO:0000256" key="2">
    <source>
        <dbReference type="ARBA" id="ARBA00023015"/>
    </source>
</evidence>
<keyword evidence="9" id="KW-1185">Reference proteome</keyword>
<dbReference type="InterPro" id="IPR000792">
    <property type="entry name" value="Tscrpt_reg_LuxR_C"/>
</dbReference>
<dbReference type="AlphaFoldDB" id="A0A074LDN6"/>
<dbReference type="PROSITE" id="PS50043">
    <property type="entry name" value="HTH_LUXR_2"/>
    <property type="match status" value="1"/>
</dbReference>
<keyword evidence="2" id="KW-0805">Transcription regulation</keyword>
<keyword evidence="3" id="KW-0238">DNA-binding</keyword>
<proteinExistence type="predicted"/>
<dbReference type="eggNOG" id="COG2197">
    <property type="taxonomic scope" value="Bacteria"/>
</dbReference>
<feature type="domain" description="Response regulatory" evidence="7">
    <location>
        <begin position="5"/>
        <end position="121"/>
    </location>
</feature>
<dbReference type="InterPro" id="IPR016032">
    <property type="entry name" value="Sig_transdc_resp-reg_C-effctor"/>
</dbReference>
<keyword evidence="1 5" id="KW-0597">Phosphoprotein</keyword>
<dbReference type="CDD" id="cd06170">
    <property type="entry name" value="LuxR_C_like"/>
    <property type="match status" value="1"/>
</dbReference>
<dbReference type="SUPFAM" id="SSF46894">
    <property type="entry name" value="C-terminal effector domain of the bipartite response regulators"/>
    <property type="match status" value="1"/>
</dbReference>
<dbReference type="GO" id="GO:0003677">
    <property type="term" value="F:DNA binding"/>
    <property type="evidence" value="ECO:0007669"/>
    <property type="project" value="UniProtKB-KW"/>
</dbReference>
<organism evidence="8 9">
    <name type="scientific">Anditalea andensis</name>
    <dbReference type="NCBI Taxonomy" id="1048983"/>
    <lineage>
        <taxon>Bacteria</taxon>
        <taxon>Pseudomonadati</taxon>
        <taxon>Bacteroidota</taxon>
        <taxon>Cytophagia</taxon>
        <taxon>Cytophagales</taxon>
        <taxon>Cytophagaceae</taxon>
        <taxon>Anditalea</taxon>
    </lineage>
</organism>
<keyword evidence="4" id="KW-0804">Transcription</keyword>
<dbReference type="PROSITE" id="PS00622">
    <property type="entry name" value="HTH_LUXR_1"/>
    <property type="match status" value="1"/>
</dbReference>
<evidence type="ECO:0000313" key="9">
    <source>
        <dbReference type="Proteomes" id="UP000027821"/>
    </source>
</evidence>
<dbReference type="SMART" id="SM00448">
    <property type="entry name" value="REC"/>
    <property type="match status" value="1"/>
</dbReference>
<dbReference type="InterPro" id="IPR011006">
    <property type="entry name" value="CheY-like_superfamily"/>
</dbReference>
<dbReference type="InterPro" id="IPR039420">
    <property type="entry name" value="WalR-like"/>
</dbReference>
<evidence type="ECO:0000256" key="4">
    <source>
        <dbReference type="ARBA" id="ARBA00023163"/>
    </source>
</evidence>
<evidence type="ECO:0000256" key="5">
    <source>
        <dbReference type="PROSITE-ProRule" id="PRU00169"/>
    </source>
</evidence>
<accession>A0A074LDN6</accession>
<name>A0A074LDN6_9BACT</name>
<dbReference type="InterPro" id="IPR001789">
    <property type="entry name" value="Sig_transdc_resp-reg_receiver"/>
</dbReference>
<feature type="domain" description="HTH luxR-type" evidence="6">
    <location>
        <begin position="139"/>
        <end position="204"/>
    </location>
</feature>
<dbReference type="Pfam" id="PF00196">
    <property type="entry name" value="GerE"/>
    <property type="match status" value="1"/>
</dbReference>
<evidence type="ECO:0000313" key="8">
    <source>
        <dbReference type="EMBL" id="KEO71907.1"/>
    </source>
</evidence>
<dbReference type="PANTHER" id="PTHR43214">
    <property type="entry name" value="TWO-COMPONENT RESPONSE REGULATOR"/>
    <property type="match status" value="1"/>
</dbReference>
<dbReference type="GO" id="GO:0000160">
    <property type="term" value="P:phosphorelay signal transduction system"/>
    <property type="evidence" value="ECO:0007669"/>
    <property type="project" value="InterPro"/>
</dbReference>
<dbReference type="CDD" id="cd17535">
    <property type="entry name" value="REC_NarL-like"/>
    <property type="match status" value="1"/>
</dbReference>
<dbReference type="PRINTS" id="PR00038">
    <property type="entry name" value="HTHLUXR"/>
</dbReference>
<dbReference type="STRING" id="1048983.EL17_20540"/>
<dbReference type="PANTHER" id="PTHR43214:SF41">
    <property type="entry name" value="NITRATE_NITRITE RESPONSE REGULATOR PROTEIN NARP"/>
    <property type="match status" value="1"/>
</dbReference>
<dbReference type="SUPFAM" id="SSF52172">
    <property type="entry name" value="CheY-like"/>
    <property type="match status" value="1"/>
</dbReference>
<dbReference type="SMART" id="SM00421">
    <property type="entry name" value="HTH_LUXR"/>
    <property type="match status" value="1"/>
</dbReference>
<evidence type="ECO:0000256" key="1">
    <source>
        <dbReference type="ARBA" id="ARBA00022553"/>
    </source>
</evidence>
<dbReference type="Proteomes" id="UP000027821">
    <property type="component" value="Unassembled WGS sequence"/>
</dbReference>
<evidence type="ECO:0008006" key="10">
    <source>
        <dbReference type="Google" id="ProtNLM"/>
    </source>
</evidence>
<dbReference type="EMBL" id="JMIH01000034">
    <property type="protein sequence ID" value="KEO71907.1"/>
    <property type="molecule type" value="Genomic_DNA"/>
</dbReference>
<evidence type="ECO:0000256" key="3">
    <source>
        <dbReference type="ARBA" id="ARBA00023125"/>
    </source>
</evidence>
<evidence type="ECO:0000259" key="6">
    <source>
        <dbReference type="PROSITE" id="PS50043"/>
    </source>
</evidence>
<dbReference type="RefSeq" id="WP_035078884.1">
    <property type="nucleotide sequence ID" value="NZ_JMIH01000034.1"/>
</dbReference>
<dbReference type="Gene3D" id="3.40.50.2300">
    <property type="match status" value="1"/>
</dbReference>
<dbReference type="OrthoDB" id="9797341at2"/>